<evidence type="ECO:0000256" key="1">
    <source>
        <dbReference type="ARBA" id="ARBA00004648"/>
    </source>
</evidence>
<dbReference type="PANTHER" id="PTHR23284">
    <property type="entry name" value="PROLACTIN REGULATORY ELEMENT BINDING PROTEIN"/>
    <property type="match status" value="1"/>
</dbReference>
<evidence type="ECO:0000256" key="10">
    <source>
        <dbReference type="ARBA" id="ARBA00023136"/>
    </source>
</evidence>
<gene>
    <name evidence="13" type="ORF">EHS24_001447</name>
</gene>
<dbReference type="EMBL" id="RSCE01000010">
    <property type="protein sequence ID" value="RSH79401.1"/>
    <property type="molecule type" value="Genomic_DNA"/>
</dbReference>
<keyword evidence="9 12" id="KW-1133">Transmembrane helix</keyword>
<keyword evidence="10 12" id="KW-0472">Membrane</keyword>
<dbReference type="GeneID" id="39585990"/>
<evidence type="ECO:0000256" key="6">
    <source>
        <dbReference type="ARBA" id="ARBA00022824"/>
    </source>
</evidence>
<keyword evidence="5" id="KW-0677">Repeat</keyword>
<keyword evidence="7" id="KW-0931">ER-Golgi transport</keyword>
<proteinExistence type="predicted"/>
<evidence type="ECO:0000256" key="11">
    <source>
        <dbReference type="PROSITE-ProRule" id="PRU00221"/>
    </source>
</evidence>
<name>A0A427XKJ3_9TREE</name>
<dbReference type="Proteomes" id="UP000279236">
    <property type="component" value="Unassembled WGS sequence"/>
</dbReference>
<reference evidence="13 14" key="1">
    <citation type="submission" date="2018-11" db="EMBL/GenBank/DDBJ databases">
        <title>Genome sequence of Apiotrichum porosum DSM 27194.</title>
        <authorList>
            <person name="Aliyu H."/>
            <person name="Gorte O."/>
            <person name="Ochsenreither K."/>
        </authorList>
    </citation>
    <scope>NUCLEOTIDE SEQUENCE [LARGE SCALE GENOMIC DNA]</scope>
    <source>
        <strain evidence="13 14">DSM 27194</strain>
    </source>
</reference>
<dbReference type="GO" id="GO:0005789">
    <property type="term" value="C:endoplasmic reticulum membrane"/>
    <property type="evidence" value="ECO:0007669"/>
    <property type="project" value="UniProtKB-SubCell"/>
</dbReference>
<dbReference type="SUPFAM" id="SSF50998">
    <property type="entry name" value="Quinoprotein alcohol dehydrogenase-like"/>
    <property type="match status" value="1"/>
</dbReference>
<keyword evidence="6" id="KW-0256">Endoplasmic reticulum</keyword>
<protein>
    <submittedName>
        <fullName evidence="13">Uncharacterized protein</fullName>
    </submittedName>
</protein>
<keyword evidence="2" id="KW-0813">Transport</keyword>
<evidence type="ECO:0000256" key="4">
    <source>
        <dbReference type="ARBA" id="ARBA00022692"/>
    </source>
</evidence>
<evidence type="ECO:0000256" key="2">
    <source>
        <dbReference type="ARBA" id="ARBA00022448"/>
    </source>
</evidence>
<dbReference type="InterPro" id="IPR045260">
    <property type="entry name" value="Sec12-like"/>
</dbReference>
<comment type="caution">
    <text evidence="13">The sequence shown here is derived from an EMBL/GenBank/DDBJ whole genome shotgun (WGS) entry which is preliminary data.</text>
</comment>
<keyword evidence="8" id="KW-0653">Protein transport</keyword>
<keyword evidence="3 11" id="KW-0853">WD repeat</keyword>
<evidence type="ECO:0000256" key="7">
    <source>
        <dbReference type="ARBA" id="ARBA00022892"/>
    </source>
</evidence>
<dbReference type="PROSITE" id="PS50082">
    <property type="entry name" value="WD_REPEATS_2"/>
    <property type="match status" value="1"/>
</dbReference>
<sequence length="423" mass="44543">MTRTQHYSHPTTAFPVYCLDWTADSTVLLGGGGGASRSGIANKLKLCSVSADGTKVDDVAEIALSSEEDAPMTIALDRASEQLVTGINQSSSSIQAGTNGQARVYSYTDNDRVSLSSTLTTRLSHVRSQQTIHAEWSDDYPYQKLTALSRGKKTAFVAVGTTDNKVAVLRFPSLEIALEPFAVEGGDLVDLDFGGPYGSWLAVTTASKVDVYDLEDGEKPHLELLHSISTPSIDGLSLSFRSARFAPAAQPPASASSCPGIYAVLNSAAPARRDRGKARKAFVVRFDATCEESGPSQDSEDEKPAKVKGVQWAVGAKREVASKPVTVFDISSDGKLVAFGCSDLSIGMLDASTLAPLLKILQAHSFPPTALKFNPSATMLVSASADNTIRTVVVPSSFGGASSSAVAIILAILIIIIAILLSK</sequence>
<evidence type="ECO:0000313" key="14">
    <source>
        <dbReference type="Proteomes" id="UP000279236"/>
    </source>
</evidence>
<dbReference type="GO" id="GO:0015031">
    <property type="term" value="P:protein transport"/>
    <property type="evidence" value="ECO:0007669"/>
    <property type="project" value="UniProtKB-KW"/>
</dbReference>
<evidence type="ECO:0000313" key="13">
    <source>
        <dbReference type="EMBL" id="RSH79401.1"/>
    </source>
</evidence>
<organism evidence="13 14">
    <name type="scientific">Apiotrichum porosum</name>
    <dbReference type="NCBI Taxonomy" id="105984"/>
    <lineage>
        <taxon>Eukaryota</taxon>
        <taxon>Fungi</taxon>
        <taxon>Dikarya</taxon>
        <taxon>Basidiomycota</taxon>
        <taxon>Agaricomycotina</taxon>
        <taxon>Tremellomycetes</taxon>
        <taxon>Trichosporonales</taxon>
        <taxon>Trichosporonaceae</taxon>
        <taxon>Apiotrichum</taxon>
    </lineage>
</organism>
<keyword evidence="4 12" id="KW-0812">Transmembrane</keyword>
<dbReference type="InterPro" id="IPR001680">
    <property type="entry name" value="WD40_rpt"/>
</dbReference>
<dbReference type="STRING" id="105984.A0A427XKJ3"/>
<dbReference type="RefSeq" id="XP_028474548.1">
    <property type="nucleotide sequence ID" value="XM_028617241.1"/>
</dbReference>
<dbReference type="Pfam" id="PF00400">
    <property type="entry name" value="WD40"/>
    <property type="match status" value="1"/>
</dbReference>
<evidence type="ECO:0000256" key="8">
    <source>
        <dbReference type="ARBA" id="ARBA00022927"/>
    </source>
</evidence>
<dbReference type="GO" id="GO:0006888">
    <property type="term" value="P:endoplasmic reticulum to Golgi vesicle-mediated transport"/>
    <property type="evidence" value="ECO:0007669"/>
    <property type="project" value="TreeGrafter"/>
</dbReference>
<evidence type="ECO:0000256" key="9">
    <source>
        <dbReference type="ARBA" id="ARBA00022989"/>
    </source>
</evidence>
<evidence type="ECO:0000256" key="12">
    <source>
        <dbReference type="SAM" id="Phobius"/>
    </source>
</evidence>
<dbReference type="SMART" id="SM00320">
    <property type="entry name" value="WD40"/>
    <property type="match status" value="3"/>
</dbReference>
<dbReference type="InterPro" id="IPR015943">
    <property type="entry name" value="WD40/YVTN_repeat-like_dom_sf"/>
</dbReference>
<dbReference type="PANTHER" id="PTHR23284:SF0">
    <property type="entry name" value="PROLACTIN REGULATORY ELEMENT-BINDING PROTEIN"/>
    <property type="match status" value="1"/>
</dbReference>
<comment type="subcellular location">
    <subcellularLocation>
        <location evidence="1">Endoplasmic reticulum membrane</location>
        <topology evidence="1">Single-pass type II membrane protein</topology>
    </subcellularLocation>
</comment>
<evidence type="ECO:0000256" key="5">
    <source>
        <dbReference type="ARBA" id="ARBA00022737"/>
    </source>
</evidence>
<dbReference type="AlphaFoldDB" id="A0A427XKJ3"/>
<dbReference type="GO" id="GO:0003400">
    <property type="term" value="P:regulation of COPII vesicle coating"/>
    <property type="evidence" value="ECO:0007669"/>
    <property type="project" value="TreeGrafter"/>
</dbReference>
<dbReference type="GO" id="GO:0005085">
    <property type="term" value="F:guanyl-nucleotide exchange factor activity"/>
    <property type="evidence" value="ECO:0007669"/>
    <property type="project" value="InterPro"/>
</dbReference>
<keyword evidence="14" id="KW-1185">Reference proteome</keyword>
<dbReference type="Gene3D" id="2.130.10.10">
    <property type="entry name" value="YVTN repeat-like/Quinoprotein amine dehydrogenase"/>
    <property type="match status" value="2"/>
</dbReference>
<feature type="repeat" description="WD" evidence="11">
    <location>
        <begin position="361"/>
        <end position="390"/>
    </location>
</feature>
<accession>A0A427XKJ3</accession>
<feature type="transmembrane region" description="Helical" evidence="12">
    <location>
        <begin position="398"/>
        <end position="421"/>
    </location>
</feature>
<evidence type="ECO:0000256" key="3">
    <source>
        <dbReference type="ARBA" id="ARBA00022574"/>
    </source>
</evidence>
<dbReference type="InterPro" id="IPR011047">
    <property type="entry name" value="Quinoprotein_ADH-like_sf"/>
</dbReference>
<dbReference type="OrthoDB" id="2013972at2759"/>